<dbReference type="InterPro" id="IPR050168">
    <property type="entry name" value="AAA_ATPase_domain"/>
</dbReference>
<feature type="compositionally biased region" description="Basic and acidic residues" evidence="1">
    <location>
        <begin position="866"/>
        <end position="891"/>
    </location>
</feature>
<dbReference type="Pfam" id="PF00004">
    <property type="entry name" value="AAA"/>
    <property type="match status" value="1"/>
</dbReference>
<keyword evidence="3" id="KW-0132">Cell division</keyword>
<dbReference type="GO" id="GO:0016887">
    <property type="term" value="F:ATP hydrolysis activity"/>
    <property type="evidence" value="ECO:0007669"/>
    <property type="project" value="InterPro"/>
</dbReference>
<dbReference type="GO" id="GO:0005524">
    <property type="term" value="F:ATP binding"/>
    <property type="evidence" value="ECO:0007669"/>
    <property type="project" value="InterPro"/>
</dbReference>
<keyword evidence="3" id="KW-0150">Chloroplast</keyword>
<feature type="region of interest" description="Disordered" evidence="1">
    <location>
        <begin position="857"/>
        <end position="906"/>
    </location>
</feature>
<feature type="compositionally biased region" description="Polar residues" evidence="1">
    <location>
        <begin position="2835"/>
        <end position="2847"/>
    </location>
</feature>
<keyword evidence="3" id="KW-0131">Cell cycle</keyword>
<dbReference type="PANTHER" id="PTHR23077:SF117">
    <property type="entry name" value="AAA+ ATPASE DOMAIN-CONTAINING PROTEIN"/>
    <property type="match status" value="1"/>
</dbReference>
<dbReference type="RefSeq" id="YP_005089802.1">
    <property type="nucleotide sequence ID" value="NC_016732.1"/>
</dbReference>
<feature type="region of interest" description="Disordered" evidence="1">
    <location>
        <begin position="534"/>
        <end position="570"/>
    </location>
</feature>
<dbReference type="GO" id="GO:0051301">
    <property type="term" value="P:cell division"/>
    <property type="evidence" value="ECO:0007669"/>
    <property type="project" value="UniProtKB-KW"/>
</dbReference>
<organism evidence="3">
    <name type="scientific">Dunaliella salina</name>
    <name type="common">Green alga</name>
    <name type="synonym">Protococcus salinus</name>
    <dbReference type="NCBI Taxonomy" id="3046"/>
    <lineage>
        <taxon>Eukaryota</taxon>
        <taxon>Viridiplantae</taxon>
        <taxon>Chlorophyta</taxon>
        <taxon>core chlorophytes</taxon>
        <taxon>Chlorophyceae</taxon>
        <taxon>CS clade</taxon>
        <taxon>Chlamydomonadales</taxon>
        <taxon>Dunaliellaceae</taxon>
        <taxon>Dunaliella</taxon>
    </lineage>
</organism>
<dbReference type="Gene3D" id="3.40.50.300">
    <property type="entry name" value="P-loop containing nucleotide triphosphate hydrolases"/>
    <property type="match status" value="2"/>
</dbReference>
<dbReference type="PANTHER" id="PTHR23077">
    <property type="entry name" value="AAA-FAMILY ATPASE"/>
    <property type="match status" value="1"/>
</dbReference>
<feature type="region of interest" description="Disordered" evidence="1">
    <location>
        <begin position="2119"/>
        <end position="2140"/>
    </location>
</feature>
<feature type="compositionally biased region" description="Polar residues" evidence="1">
    <location>
        <begin position="2465"/>
        <end position="2474"/>
    </location>
</feature>
<dbReference type="SUPFAM" id="SSF52540">
    <property type="entry name" value="P-loop containing nucleoside triphosphate hydrolases"/>
    <property type="match status" value="1"/>
</dbReference>
<reference evidence="3" key="1">
    <citation type="journal article" date="2010" name="BMC Plant Biol.">
        <title>The Dunaliella salina organelle genomes: large sequences, inflated with intronic and intergenic DNA.</title>
        <authorList>
            <person name="Smith D.R."/>
            <person name="Lee R.W."/>
            <person name="Cushman J.C."/>
            <person name="Magnuson J.K."/>
            <person name="Tran D."/>
            <person name="Polle J.E."/>
        </authorList>
    </citation>
    <scope>NUCLEOTIDE SEQUENCE</scope>
    <source>
        <strain evidence="3">CCAP 19/18</strain>
    </source>
</reference>
<feature type="compositionally biased region" description="Polar residues" evidence="1">
    <location>
        <begin position="561"/>
        <end position="570"/>
    </location>
</feature>
<proteinExistence type="predicted"/>
<name>D0FXY2_DUNSA</name>
<geneLocation type="chloroplast" evidence="3"/>
<dbReference type="InterPro" id="IPR027417">
    <property type="entry name" value="P-loop_NTPase"/>
</dbReference>
<feature type="domain" description="ATPase AAA-type core" evidence="2">
    <location>
        <begin position="2624"/>
        <end position="2710"/>
    </location>
</feature>
<dbReference type="GeneID" id="11541769"/>
<sequence length="3514" mass="401290">MLTKKKFINILKFKNKTREKLFGGQNNEVVLSLGKNQGFFPSNFYQNYSVSKLLKNKSLYGEKQFKSFSIRQERNSLEYRKTKNSSYYYYILCRRHLNFSTEIEGKKKNLLGGYAGKLQHKVANFNEKQNILNTSGSINDSSLNAKPVTAKIYTSIMFNKTFNKGEKNVSEGVSISNFSRFVKDSKKHKSNKETNLMGKSFGFVGKSESKKGKNFNGVNKGDFFPYRKSFLCYWLLPFVGFVSSANLSLNKQPTKEYNSYISNTLQKPDLNGKQKSSVLNNNANLLLNSDTINNLSNKKDPNDFVPEYASKTSNPLSKFDETKMHFPLGKTFFLAPNQMKAQVSSKSLNLEDKNLYLTNSSSILEKNEGNFYSDLKTDFTNPPTSKSLKYCMLYLDCLENDLNLLEKTDQNKVITLPFLEQSNNLQKRALEHCASAFYPNSFFNRVLLKNGSFDKFLNEPLKIHFNVPLQNKNSSITNESLSLSLEKQKRFLEDKIQGFSTENNIKKMSDIVHEKMFLSQLIFKNEAGAYQVSNKTTLDDGQSRPHGTGKPERDPHGFPQSKFSKLNKKTNPPVTSFLRACTLLDKYMVYKPIVQDLQTEPVLLQTSEKKKNYLNQNIDVKPELINKLFSYFSNESTYLSSQKLINKSTDTDNVFLNSLNKNQKENLSPTFDFSFVNNFSPKKVTIIFKKLSFLDSKKTKADKTTKLFCPEETREGTKGFSRQQLLLNSKESGIRTNSKIYNKISKDKLYKVVLSTLKQTLNKSSSLLDSSLNETSKPFFSTKLTVDSYNIDSYSRNKSDVENLPTKFSSVRTIKFKHPILMSNKSEYPLLSSKNKSVSSNQNLKFEDLKNNFPSMFQTAPPSPVFKEKRPLDDGQSRPHGTGKPERDPHGLHPPSLGPGKFAKTVEGDNQFKNSNIIVQNQDKNKQNYFENQYFQLKTYINKYTRYALKDFLILNKISTYINPISEEYSIKANMSNSPGVGVSSPSTLKTDILPLEFYSKNHNSQLSSEKHEHQVVHVDSYFKNRDLEENSISPHLGGFVNNSSIPKQLILAKSPYVLDNKTKENLLQKKNNLDRPNEYFVLTQESPLKMRKIRQNDKTAKLLRAYFSIKNGGRAASKKNVYGMQNNPTSSNRLKHKIFLNLISKSYVQHPSVSKQLENRNKTSINKKSYVYPAKIKKGGFVNFLSTLLPETREGTFGFFRKNLQKTNFINEIKEFSISPTLLLNNRLLLKTNNTREGSNLTLKTVRAQASSEEKSLDFSSPKNKLFPNEEVLRKRKSIQKKRRITKLKKETRRRKKRMRFYPRPIWLRYRFYSQFLKNRRNMKKLNIDSSLNKISFNHLNNVGENSKGIFPLGINSKEFIPTEQKKNYEGKKIYEGNFLNSYRDDNFEVSKFPGKKPKGALMGFPEGQISETNLSAKSSKHYSYEEMFKKPKNLFGTKSYQHFPYSTGASNVNISPSVIGEFKTAFWKSYWLRSNLKPYFKKIKTSLKDIKETPKYSTSIEPSLKQSYLLKNVKNFLFSFLGLNNIDNVNSTIIETSKNSAALTGERVEGRAEGPPILYNSLSKKDIESYYKTANYLAEYNEISSKRIQQFVSQIRENLTLNGHVKVRPSRISINFGPKGLKKNTINFLKRPTLRYNSMSRLRLYWAFSKGTTNLAGLGPTSLLPGAETVNGNNFNKRKQIWTTEKFRQQTKENKTKKLLKDIKTKLQFLLNETPYISLERNIPLWNTLILKSVKKVRIQEEKLQNLAFVNNKMNSHLLSYNRLPKNKSISLRQFNIRNNRFKDSLKRTAKVQPFISGKTNYWWTYSNNTPFSGISPFLSNPVNNSNNLMQVYNCFRQDNIFNSQIKKGLSPFEYTPFIVGMESNLSSLQINTILFHFCSLITLLSISQIRGVLKFSFIGINKIYSLLERLIPSYLYSTASPFKGKSSDGLRDKPGSGYNLNKEIDLGLRKLQTTDGQKFNSQNNRKLANLKMISLVKGDINSDVTLSKNSLFDFEKRNDSFLYGFYVNKNQKDIKSTLFMNDQKILQRPEDLRTSSYFNPRLETQSKESNDYQNLYIKPTVNNLSLSKDKPFGFTLLPFLSITGVYSLLNYLVKKPIFLYYKWFNLDQSVNSFRDKKNEKNKDDIKSQSNKAGPPNIGIFKEEEKLTKEDFGQAQGGSIDRSKVSRTTQIKNYSILYSLLTIRFGFNTFMQLSKNTSSLLGQRAKLEGAFRSIYTFFEKPGVLIVDWIAYLFLVEWASDITTTLPENVDTQIAGSPFNKLTRTIYSIYPFLPWTQAIMNQVAVKGVTNHDLTTLSLIPRLTTETTFLSLASTFMRRRIYHLYEILVLQFYQPDTDLLVRQKKGIVFWDIWGDFLTQTAEDSNVNISELTSLKEEQMKLLENASDNISKDSFSKKSQVTNIKTKNIISSPKQKIYSKVSSITPLKFLLDQKQTIAHSVVRADETLKSARTKENSLGALDDGQSRPQGTGNLQSKFSLVSNKSNKSNKSKIISSVKPSTGSLGMPSTPFLGIEYQNIDSGSGLHQWGSQQFLSYAIKSKDTELFIDLHPPRALASVLKNKESSQQLRAISPMGSLVCQIFAGILYKQISKNILIVGNTNQRNKKNDGALTGSLLNDASASLEKTLLVQAIAGETELKIITDNAHRYALVYRGVAVGIKLLRDVFDSLSLQTPCFFLIEDIHAIGERRPFLISDDTPEGNTEIHEKNQVLYQLSKHVISHYKKPYKGDFSLSIPTNHFCFDFFKARNQNNSKIGKASISRQNTVSPKIYHNQSSDVEQQKEGPRILPSRLLRPSTEFLSPPATSPFSVLTLKEEKKFKTNKKVSDLPWTGKISPQGESTSSQDSQKTGPAYSIRAKVALLADIAISSLSVKLDMITDLLVIIDSVKGNRGFVVFATTHIPFVLDPALRRPGRLDETISFGFSSKNHSWEISHFGILNVPRPAYPNSNFISGFNTYASLGRRGGGSLDFSLTSTGVDTNTILGRLCQKAVSNSLFSSSPDSYLKRTSSLFHFFPENLFINNESSRKNVFIQKDNLLAQTSTSNFNSAALTGASKRAEGPLNTTKILSQVATKASAYLNASIKCFDHESKENLQVVSASKRTEGRAEGRHLDLHMNTALTQLPDLSLESTLSNSSHLSMYASPHFFKNNISLLISGKIGEFFLFSKTSQLEKNRPRFPHGSMEKRGHECEENSLRKFSSNSTEFKSLSSNFVQNCESVSVSRRSSLMPVITESISSLVLSFVQKRFLYKSNLMLPTLFNLTNYSSLIEPFAPAPPITSILLPAKRYENLKRSLSYYQNHDQNFGSGIMEKINIHQQQRLVKRLYNIPVKESFKSEIIENRLSSFSNASLMIGSMNPSGLQKVSSSNWFVRNRIFTRHSHYLTNQWWNGQLPEHNAETTFLSDIDWRYAFVEREARDILLDFPDADQHYNPRNRRWVGNTNSPFGTISMPSLTGSENAFYSEIYSHFIYDSFLKAFNIYEQNREVFDYYAFHICKQGLHCHLHEFERLKLIQRFLQN</sequence>
<feature type="region of interest" description="Disordered" evidence="1">
    <location>
        <begin position="2452"/>
        <end position="2483"/>
    </location>
</feature>
<evidence type="ECO:0000256" key="1">
    <source>
        <dbReference type="SAM" id="MobiDB-lite"/>
    </source>
</evidence>
<dbReference type="EMBL" id="GQ250046">
    <property type="protein sequence ID" value="ACS95065.1"/>
    <property type="molecule type" value="Genomic_DNA"/>
</dbReference>
<evidence type="ECO:0000259" key="2">
    <source>
        <dbReference type="Pfam" id="PF00004"/>
    </source>
</evidence>
<protein>
    <submittedName>
        <fullName evidence="3">Cell division protein</fullName>
    </submittedName>
</protein>
<feature type="region of interest" description="Disordered" evidence="1">
    <location>
        <begin position="2828"/>
        <end position="2847"/>
    </location>
</feature>
<feature type="compositionally biased region" description="Basic and acidic residues" evidence="1">
    <location>
        <begin position="2119"/>
        <end position="2129"/>
    </location>
</feature>
<keyword evidence="3" id="KW-0934">Plastid</keyword>
<feature type="compositionally biased region" description="Basic and acidic residues" evidence="1">
    <location>
        <begin position="537"/>
        <end position="556"/>
    </location>
</feature>
<accession>D0FXY2</accession>
<dbReference type="InterPro" id="IPR003959">
    <property type="entry name" value="ATPase_AAA_core"/>
</dbReference>
<evidence type="ECO:0000313" key="3">
    <source>
        <dbReference type="EMBL" id="ACS95065.1"/>
    </source>
</evidence>
<gene>
    <name evidence="3" type="primary">ftsH</name>
</gene>